<accession>A0A381WX61</accession>
<protein>
    <submittedName>
        <fullName evidence="1">Uncharacterized protein</fullName>
    </submittedName>
</protein>
<name>A0A381WX61_9ZZZZ</name>
<sequence>MVPDSCQVGIAIGLNDRQPLPTKC</sequence>
<organism evidence="1">
    <name type="scientific">marine metagenome</name>
    <dbReference type="NCBI Taxonomy" id="408172"/>
    <lineage>
        <taxon>unclassified sequences</taxon>
        <taxon>metagenomes</taxon>
        <taxon>ecological metagenomes</taxon>
    </lineage>
</organism>
<proteinExistence type="predicted"/>
<evidence type="ECO:0000313" key="1">
    <source>
        <dbReference type="EMBL" id="SVA57020.1"/>
    </source>
</evidence>
<reference evidence="1" key="1">
    <citation type="submission" date="2018-05" db="EMBL/GenBank/DDBJ databases">
        <authorList>
            <person name="Lanie J.A."/>
            <person name="Ng W.-L."/>
            <person name="Kazmierczak K.M."/>
            <person name="Andrzejewski T.M."/>
            <person name="Davidsen T.M."/>
            <person name="Wayne K.J."/>
            <person name="Tettelin H."/>
            <person name="Glass J.I."/>
            <person name="Rusch D."/>
            <person name="Podicherti R."/>
            <person name="Tsui H.-C.T."/>
            <person name="Winkler M.E."/>
        </authorList>
    </citation>
    <scope>NUCLEOTIDE SEQUENCE</scope>
</reference>
<dbReference type="EMBL" id="UINC01013156">
    <property type="protein sequence ID" value="SVA57020.1"/>
    <property type="molecule type" value="Genomic_DNA"/>
</dbReference>
<gene>
    <name evidence="1" type="ORF">METZ01_LOCUS109874</name>
</gene>
<dbReference type="AlphaFoldDB" id="A0A381WX61"/>